<dbReference type="InterPro" id="IPR020807">
    <property type="entry name" value="PKS_DH"/>
</dbReference>
<dbReference type="PANTHER" id="PTHR43775:SF51">
    <property type="entry name" value="INACTIVE PHENOLPHTHIOCEROL SYNTHESIS POLYKETIDE SYNTHASE TYPE I PKS1-RELATED"/>
    <property type="match status" value="1"/>
</dbReference>
<feature type="domain" description="Ketosynthase family 3 (KS3)" evidence="14">
    <location>
        <begin position="36"/>
        <end position="464"/>
    </location>
</feature>
<dbReference type="Pfam" id="PF16197">
    <property type="entry name" value="KAsynt_C_assoc"/>
    <property type="match status" value="1"/>
</dbReference>
<dbReference type="InterPro" id="IPR013968">
    <property type="entry name" value="PKS_KR"/>
</dbReference>
<dbReference type="FunFam" id="1.10.1200.10:FF:000007">
    <property type="entry name" value="Probable polyketide synthase pks17"/>
    <property type="match status" value="1"/>
</dbReference>
<feature type="active site" description="Proton donor; for dehydratase activity" evidence="12">
    <location>
        <position position="1096"/>
    </location>
</feature>
<dbReference type="Proteomes" id="UP000655868">
    <property type="component" value="Unassembled WGS sequence"/>
</dbReference>
<dbReference type="GO" id="GO:0004315">
    <property type="term" value="F:3-oxoacyl-[acyl-carrier-protein] synthase activity"/>
    <property type="evidence" value="ECO:0007669"/>
    <property type="project" value="InterPro"/>
</dbReference>
<dbReference type="InterPro" id="IPR014030">
    <property type="entry name" value="Ketoacyl_synth_N"/>
</dbReference>
<keyword evidence="4" id="KW-0596">Phosphopantetheine</keyword>
<dbReference type="PROSITE" id="PS52019">
    <property type="entry name" value="PKS_MFAS_DH"/>
    <property type="match status" value="1"/>
</dbReference>
<dbReference type="Gene3D" id="3.40.366.10">
    <property type="entry name" value="Malonyl-Coenzyme A Acyl Carrier Protein, domain 2"/>
    <property type="match status" value="1"/>
</dbReference>
<evidence type="ECO:0000256" key="10">
    <source>
        <dbReference type="ARBA" id="ARBA00023268"/>
    </source>
</evidence>
<dbReference type="InterPro" id="IPR016039">
    <property type="entry name" value="Thiolase-like"/>
</dbReference>
<evidence type="ECO:0000259" key="13">
    <source>
        <dbReference type="PROSITE" id="PS50075"/>
    </source>
</evidence>
<dbReference type="InterPro" id="IPR032821">
    <property type="entry name" value="PKS_assoc"/>
</dbReference>
<dbReference type="InterPro" id="IPR020806">
    <property type="entry name" value="PKS_PP-bd"/>
</dbReference>
<evidence type="ECO:0000259" key="15">
    <source>
        <dbReference type="PROSITE" id="PS52019"/>
    </source>
</evidence>
<dbReference type="SUPFAM" id="SSF53901">
    <property type="entry name" value="Thiolase-like"/>
    <property type="match status" value="1"/>
</dbReference>
<comment type="pathway">
    <text evidence="3">Lipid metabolism.</text>
</comment>
<dbReference type="RefSeq" id="WP_199703071.1">
    <property type="nucleotide sequence ID" value="NZ_JAEMNV010000002.1"/>
</dbReference>
<feature type="domain" description="Carrier" evidence="13">
    <location>
        <begin position="1654"/>
        <end position="1729"/>
    </location>
</feature>
<dbReference type="SMART" id="SM00827">
    <property type="entry name" value="PKS_AT"/>
    <property type="match status" value="1"/>
</dbReference>
<dbReference type="InterPro" id="IPR006162">
    <property type="entry name" value="Ppantetheine_attach_site"/>
</dbReference>
<dbReference type="CDD" id="cd08956">
    <property type="entry name" value="KR_3_FAS_SDR_x"/>
    <property type="match status" value="1"/>
</dbReference>
<feature type="active site" description="Proton acceptor; for dehydratase activity" evidence="12">
    <location>
        <position position="924"/>
    </location>
</feature>
<protein>
    <submittedName>
        <fullName evidence="16">SDR family NAD(P)-dependent oxidoreductase</fullName>
    </submittedName>
</protein>
<keyword evidence="10" id="KW-0511">Multifunctional enzyme</keyword>
<dbReference type="Pfam" id="PF08659">
    <property type="entry name" value="KR"/>
    <property type="match status" value="1"/>
</dbReference>
<evidence type="ECO:0000313" key="16">
    <source>
        <dbReference type="EMBL" id="MBJ8338372.1"/>
    </source>
</evidence>
<dbReference type="InterPro" id="IPR036736">
    <property type="entry name" value="ACP-like_sf"/>
</dbReference>
<keyword evidence="9" id="KW-0045">Antibiotic biosynthesis</keyword>
<dbReference type="InterPro" id="IPR049551">
    <property type="entry name" value="PKS_DH_C"/>
</dbReference>
<evidence type="ECO:0000313" key="17">
    <source>
        <dbReference type="Proteomes" id="UP000655868"/>
    </source>
</evidence>
<dbReference type="SUPFAM" id="SSF51735">
    <property type="entry name" value="NAD(P)-binding Rossmann-fold domains"/>
    <property type="match status" value="2"/>
</dbReference>
<evidence type="ECO:0000256" key="7">
    <source>
        <dbReference type="ARBA" id="ARBA00022832"/>
    </source>
</evidence>
<dbReference type="InterPro" id="IPR014031">
    <property type="entry name" value="Ketoacyl_synth_C"/>
</dbReference>
<dbReference type="Gene3D" id="3.40.50.720">
    <property type="entry name" value="NAD(P)-binding Rossmann-like Domain"/>
    <property type="match status" value="1"/>
</dbReference>
<dbReference type="SMART" id="SM00826">
    <property type="entry name" value="PKS_DH"/>
    <property type="match status" value="1"/>
</dbReference>
<keyword evidence="8" id="KW-0443">Lipid metabolism</keyword>
<dbReference type="PROSITE" id="PS00606">
    <property type="entry name" value="KS3_1"/>
    <property type="match status" value="1"/>
</dbReference>
<dbReference type="SMART" id="SM00823">
    <property type="entry name" value="PKS_PP"/>
    <property type="match status" value="1"/>
</dbReference>
<keyword evidence="5" id="KW-0597">Phosphoprotein</keyword>
<dbReference type="InterPro" id="IPR015083">
    <property type="entry name" value="NorB/c/GfsB-D-like_docking"/>
</dbReference>
<dbReference type="EMBL" id="JAEMNV010000002">
    <property type="protein sequence ID" value="MBJ8338372.1"/>
    <property type="molecule type" value="Genomic_DNA"/>
</dbReference>
<dbReference type="FunFam" id="3.40.47.10:FF:000019">
    <property type="entry name" value="Polyketide synthase type I"/>
    <property type="match status" value="1"/>
</dbReference>
<organism evidence="16 17">
    <name type="scientific">Antrihabitans stalagmiti</name>
    <dbReference type="NCBI Taxonomy" id="2799499"/>
    <lineage>
        <taxon>Bacteria</taxon>
        <taxon>Bacillati</taxon>
        <taxon>Actinomycetota</taxon>
        <taxon>Actinomycetes</taxon>
        <taxon>Mycobacteriales</taxon>
        <taxon>Nocardiaceae</taxon>
        <taxon>Antrihabitans</taxon>
    </lineage>
</organism>
<dbReference type="Gene3D" id="3.40.47.10">
    <property type="match status" value="1"/>
</dbReference>
<evidence type="ECO:0000256" key="9">
    <source>
        <dbReference type="ARBA" id="ARBA00023194"/>
    </source>
</evidence>
<name>A0A934U1V3_9NOCA</name>
<dbReference type="Gene3D" id="1.10.1200.10">
    <property type="entry name" value="ACP-like"/>
    <property type="match status" value="1"/>
</dbReference>
<dbReference type="SUPFAM" id="SSF55048">
    <property type="entry name" value="Probable ACP-binding domain of malonyl-CoA ACP transacylase"/>
    <property type="match status" value="1"/>
</dbReference>
<dbReference type="SMART" id="SM00822">
    <property type="entry name" value="PKS_KR"/>
    <property type="match status" value="1"/>
</dbReference>
<dbReference type="Pfam" id="PF14765">
    <property type="entry name" value="PS-DH"/>
    <property type="match status" value="1"/>
</dbReference>
<dbReference type="InterPro" id="IPR020841">
    <property type="entry name" value="PKS_Beta-ketoAc_synthase_dom"/>
</dbReference>
<dbReference type="PROSITE" id="PS00012">
    <property type="entry name" value="PHOSPHOPANTETHEINE"/>
    <property type="match status" value="1"/>
</dbReference>
<feature type="domain" description="PKS/mFAS DH" evidence="15">
    <location>
        <begin position="892"/>
        <end position="1175"/>
    </location>
</feature>
<dbReference type="GO" id="GO:0033068">
    <property type="term" value="P:macrolide biosynthetic process"/>
    <property type="evidence" value="ECO:0007669"/>
    <property type="project" value="UniProtKB-ARBA"/>
</dbReference>
<dbReference type="InterPro" id="IPR049552">
    <property type="entry name" value="PKS_DH_N"/>
</dbReference>
<evidence type="ECO:0000256" key="11">
    <source>
        <dbReference type="ARBA" id="ARBA00023315"/>
    </source>
</evidence>
<keyword evidence="7" id="KW-0276">Fatty acid metabolism</keyword>
<evidence type="ECO:0000256" key="8">
    <source>
        <dbReference type="ARBA" id="ARBA00023098"/>
    </source>
</evidence>
<evidence type="ECO:0000256" key="6">
    <source>
        <dbReference type="ARBA" id="ARBA00022679"/>
    </source>
</evidence>
<dbReference type="InterPro" id="IPR057326">
    <property type="entry name" value="KR_dom"/>
</dbReference>
<dbReference type="Pfam" id="PF00550">
    <property type="entry name" value="PP-binding"/>
    <property type="match status" value="1"/>
</dbReference>
<dbReference type="InterPro" id="IPR042104">
    <property type="entry name" value="PKS_dehydratase_sf"/>
</dbReference>
<comment type="pathway">
    <text evidence="2">Antibiotic biosynthesis.</text>
</comment>
<dbReference type="InterPro" id="IPR001227">
    <property type="entry name" value="Ac_transferase_dom_sf"/>
</dbReference>
<accession>A0A934U1V3</accession>
<dbReference type="Pfam" id="PF02801">
    <property type="entry name" value="Ketoacyl-synt_C"/>
    <property type="match status" value="1"/>
</dbReference>
<evidence type="ECO:0000256" key="1">
    <source>
        <dbReference type="ARBA" id="ARBA00001957"/>
    </source>
</evidence>
<dbReference type="InterPro" id="IPR049900">
    <property type="entry name" value="PKS_mFAS_DH"/>
</dbReference>
<dbReference type="InterPro" id="IPR018201">
    <property type="entry name" value="Ketoacyl_synth_AS"/>
</dbReference>
<dbReference type="GO" id="GO:0031177">
    <property type="term" value="F:phosphopantetheine binding"/>
    <property type="evidence" value="ECO:0007669"/>
    <property type="project" value="InterPro"/>
</dbReference>
<evidence type="ECO:0000256" key="3">
    <source>
        <dbReference type="ARBA" id="ARBA00005189"/>
    </source>
</evidence>
<dbReference type="Pfam" id="PF21089">
    <property type="entry name" value="PKS_DH_N"/>
    <property type="match status" value="1"/>
</dbReference>
<dbReference type="SMART" id="SM00825">
    <property type="entry name" value="PKS_KS"/>
    <property type="match status" value="1"/>
</dbReference>
<evidence type="ECO:0000259" key="14">
    <source>
        <dbReference type="PROSITE" id="PS52004"/>
    </source>
</evidence>
<gene>
    <name evidence="16" type="ORF">JGU71_05715</name>
</gene>
<dbReference type="PROSITE" id="PS52004">
    <property type="entry name" value="KS3_2"/>
    <property type="match status" value="1"/>
</dbReference>
<feature type="region of interest" description="N-terminal hotdog fold" evidence="12">
    <location>
        <begin position="892"/>
        <end position="1017"/>
    </location>
</feature>
<dbReference type="SUPFAM" id="SSF52151">
    <property type="entry name" value="FabD/lysophospholipase-like"/>
    <property type="match status" value="1"/>
</dbReference>
<dbReference type="InterPro" id="IPR016035">
    <property type="entry name" value="Acyl_Trfase/lysoPLipase"/>
</dbReference>
<dbReference type="SUPFAM" id="SSF47336">
    <property type="entry name" value="ACP-like"/>
    <property type="match status" value="1"/>
</dbReference>
<proteinExistence type="predicted"/>
<dbReference type="PROSITE" id="PS50075">
    <property type="entry name" value="CARRIER"/>
    <property type="match status" value="1"/>
</dbReference>
<dbReference type="SMART" id="SM01294">
    <property type="entry name" value="PKS_PP_betabranch"/>
    <property type="match status" value="1"/>
</dbReference>
<sequence>MTPATNDDKHLDYLKRAALEVRSLRRRLHEVESQAHEPIAIVGVGCRFPGGVTSRDALWEMVADGRDVIGDFPADRGWDVAGLFDPDPDARGKSYAQSGGFLYEAGDFDAGFFGIGPREALAMDPQQRVLLEVAWEALEDAGIDPLSLRGSDTGVFAGVMYQDYLFAAATSDRSDEVEGYLSAGGGGSVVSGRISYSLGLVGPAVSVDTACSSSLVTLHQACAALRTGECGMALAGGVTILATPAMFVEFSRQRGLAPDGRCKSFSDSADGVAWGEGAGILVLERLSEAQAKGRRILGIVRGSAVNQDGSSNGLTAPNGPSQERVIRSALANAGLTEADVDVVEAHGTGTPLGDPIEAQALLATYGQNRENGPVWLGSVKSNMGHTQAAAGVAGVIKMVESMRRGVMPATLHVNSPSSHVNWNVGQVRLLTEARPWESEAGRPRRAGVSSFGISGTNAHVIVEEAPPRDVAAALTTVSLPVVPWLVSGRSADAVGAQVRRLQRWLDADPDVSTVDVAVSLAGRAQLPWRIAVLDPADLGAAVPVRASTGKTVFVFSGQGAQLPGMGRELFESFPVFAAAIREVCDPQWLFDPATDLNRTDNTQLALFSVEVGLFRLLESWGVTADLLVGHSIGEITAAYVAGVLSLDDAVRLVTARGKLMAALPSGGAMLAVEAAEGELAELPVGVSIAGVNSPTSVTVSGPVSGIEELERRWTDRRTKRLDVSHAFHSELMEPMLAEFGAVAKQIAWKRPRIPLASNVTGKLESELFTDPRYWVRQVRESVRFADDVAAVREAGGTRFVEIGPDAVLSGAIGAQTVIATQRRGRPEVETLLRAVADAHCCGIAVDWSKFFAGAGGRRIDLPSYAFARQRYWLSPAASVADVGSLGMTAVEHPLLSASIGLAGSGERVVTGQLSVASQPWLADHVVFGSVLLPGTGLVELASAAGRYVDCARVEELILESPLVFDAGVSVDVQVSIAPPDTRGHCEITIYSRPNIDSEVTSWVRHAAGTVAPVVPSAAVAEAVWPPVDATPVPVADLYARLGDLGYEYGPAFRGVRSAWRRGDDKVYAADVYVEVELPSDAHVETAGFGVHPALFDAAFHVAIAAAGDQFEPGHVLLPFVFRGVQVHRDGAAAVRVTMRIDADGIRDLLAVDAAGLPVWSMAALDSRPADAAALRSAGAGDALLTTVWEPISLTPGNGSPIVAVLGEVPTHVLGGAEVSGRYADPAELAAAVDAGSPWPAVTVCALARGELQADAAAVRRGTADMLGLLQQWFAEPRSQSSRLVVATSEAVGVDGTEAADLVGAAVSGLLRSAQAERPGEVLTVDLAGGESPDWAALLSAAEPRLAVRGDTVYAQRLKATIAGSSTLEFGTGTVLITGGTGGLGALVARHLVATCGVDDVVLVSRRGAAAEGAAELRADLERNGATVDIVAADVTDRGAVDNLVAAHPGLTGVVHTAGVLDDATVDNLTPEQLDRVMRPKVDAALHLHEATRHLALSAFVLFSSAAPLLGGAGQGNYAAANAVLDELARARHTQGLPAVSMAWGLWDRTVGMAGAADPAEFTRIARVIKDRLGMHALTVSEGLAMFDAALTTGNSVVVPVKLDFPGLRATARAGRLHPMLHSLIGVSTTAADDELARAALATELAGLTEAQRDSFLLDLVRTRTAAALGHPGADAVDPDLAFQDLGFDSLAGIELRNSLAHATGVTLPATAVFDYPTPTAIATYLRQQVIIDPAPLAATMTDDELRHALKTIPLERMRQAGIVELLAALTTGSAVAEDNRAAHEAPPAGADAIADMDAAQLMELASRYDT</sequence>
<dbReference type="GO" id="GO:0006633">
    <property type="term" value="P:fatty acid biosynthetic process"/>
    <property type="evidence" value="ECO:0007669"/>
    <property type="project" value="InterPro"/>
</dbReference>
<dbReference type="GO" id="GO:0004312">
    <property type="term" value="F:fatty acid synthase activity"/>
    <property type="evidence" value="ECO:0007669"/>
    <property type="project" value="TreeGrafter"/>
</dbReference>
<keyword evidence="6" id="KW-0808">Transferase</keyword>
<dbReference type="PANTHER" id="PTHR43775">
    <property type="entry name" value="FATTY ACID SYNTHASE"/>
    <property type="match status" value="1"/>
</dbReference>
<evidence type="ECO:0000256" key="5">
    <source>
        <dbReference type="ARBA" id="ARBA00022553"/>
    </source>
</evidence>
<dbReference type="Gene3D" id="3.30.70.3290">
    <property type="match status" value="1"/>
</dbReference>
<evidence type="ECO:0000256" key="12">
    <source>
        <dbReference type="PROSITE-ProRule" id="PRU01363"/>
    </source>
</evidence>
<dbReference type="Pfam" id="PF08990">
    <property type="entry name" value="Docking"/>
    <property type="match status" value="1"/>
</dbReference>
<dbReference type="InterPro" id="IPR050091">
    <property type="entry name" value="PKS_NRPS_Biosynth_Enz"/>
</dbReference>
<dbReference type="Gene3D" id="3.10.129.110">
    <property type="entry name" value="Polyketide synthase dehydratase"/>
    <property type="match status" value="1"/>
</dbReference>
<keyword evidence="17" id="KW-1185">Reference proteome</keyword>
<dbReference type="InterPro" id="IPR016036">
    <property type="entry name" value="Malonyl_transacylase_ACP-bd"/>
</dbReference>
<dbReference type="InterPro" id="IPR014043">
    <property type="entry name" value="Acyl_transferase_dom"/>
</dbReference>
<evidence type="ECO:0000256" key="4">
    <source>
        <dbReference type="ARBA" id="ARBA00022450"/>
    </source>
</evidence>
<evidence type="ECO:0000256" key="2">
    <source>
        <dbReference type="ARBA" id="ARBA00004792"/>
    </source>
</evidence>
<feature type="region of interest" description="C-terminal hotdog fold" evidence="12">
    <location>
        <begin position="1029"/>
        <end position="1175"/>
    </location>
</feature>
<keyword evidence="11" id="KW-0012">Acyltransferase</keyword>
<comment type="caution">
    <text evidence="16">The sequence shown here is derived from an EMBL/GenBank/DDBJ whole genome shotgun (WGS) entry which is preliminary data.</text>
</comment>
<dbReference type="CDD" id="cd00833">
    <property type="entry name" value="PKS"/>
    <property type="match status" value="1"/>
</dbReference>
<dbReference type="InterPro" id="IPR036291">
    <property type="entry name" value="NAD(P)-bd_dom_sf"/>
</dbReference>
<dbReference type="Pfam" id="PF00698">
    <property type="entry name" value="Acyl_transf_1"/>
    <property type="match status" value="1"/>
</dbReference>
<comment type="cofactor">
    <cofactor evidence="1">
        <name>pantetheine 4'-phosphate</name>
        <dbReference type="ChEBI" id="CHEBI:47942"/>
    </cofactor>
</comment>
<dbReference type="InterPro" id="IPR009081">
    <property type="entry name" value="PP-bd_ACP"/>
</dbReference>
<dbReference type="Pfam" id="PF00109">
    <property type="entry name" value="ketoacyl-synt"/>
    <property type="match status" value="1"/>
</dbReference>
<reference evidence="16" key="1">
    <citation type="submission" date="2020-12" db="EMBL/GenBank/DDBJ databases">
        <title>Antrihabitans popcorni sp. nov. and Antrihabitans auranticaus sp. nov., isolated from a larva cave.</title>
        <authorList>
            <person name="Lee S.D."/>
            <person name="Kim I.S."/>
        </authorList>
    </citation>
    <scope>NUCLEOTIDE SEQUENCE</scope>
    <source>
        <strain evidence="16">YC3-6</strain>
    </source>
</reference>